<reference evidence="2" key="2">
    <citation type="submission" date="2020-09" db="EMBL/GenBank/DDBJ databases">
        <authorList>
            <person name="Sun Q."/>
            <person name="Zhou Y."/>
        </authorList>
    </citation>
    <scope>NUCLEOTIDE SEQUENCE</scope>
    <source>
        <strain evidence="2">CGMCC 1.3617</strain>
    </source>
</reference>
<name>A0A917NR81_9PROT</name>
<keyword evidence="1" id="KW-1133">Transmembrane helix</keyword>
<protein>
    <recommendedName>
        <fullName evidence="4">DUF1467 family protein</fullName>
    </recommendedName>
</protein>
<reference evidence="2" key="1">
    <citation type="journal article" date="2014" name="Int. J. Syst. Evol. Microbiol.">
        <title>Complete genome sequence of Corynebacterium casei LMG S-19264T (=DSM 44701T), isolated from a smear-ripened cheese.</title>
        <authorList>
            <consortium name="US DOE Joint Genome Institute (JGI-PGF)"/>
            <person name="Walter F."/>
            <person name="Albersmeier A."/>
            <person name="Kalinowski J."/>
            <person name="Ruckert C."/>
        </authorList>
    </citation>
    <scope>NUCLEOTIDE SEQUENCE</scope>
    <source>
        <strain evidence="2">CGMCC 1.3617</strain>
    </source>
</reference>
<evidence type="ECO:0000313" key="3">
    <source>
        <dbReference type="Proteomes" id="UP000661507"/>
    </source>
</evidence>
<keyword evidence="1" id="KW-0472">Membrane</keyword>
<proteinExistence type="predicted"/>
<dbReference type="EMBL" id="BMKW01000007">
    <property type="protein sequence ID" value="GGJ20319.1"/>
    <property type="molecule type" value="Genomic_DNA"/>
</dbReference>
<sequence length="127" mass="13881">MREEGRIRAICGIWTVPYGRSAPNDSGPLARVPKTLHLFTMTWFTGVVVYLLVWWTVLFCILPIGTRPVSDSNPADGGWRGTPAATHLLRKAIATTIVAGIGWLGIFALVESDWLSFRSGTFALPAP</sequence>
<gene>
    <name evidence="2" type="ORF">GCM10011320_29490</name>
</gene>
<dbReference type="Proteomes" id="UP000661507">
    <property type="component" value="Unassembled WGS sequence"/>
</dbReference>
<accession>A0A917NR81</accession>
<feature type="transmembrane region" description="Helical" evidence="1">
    <location>
        <begin position="92"/>
        <end position="110"/>
    </location>
</feature>
<feature type="transmembrane region" description="Helical" evidence="1">
    <location>
        <begin position="41"/>
        <end position="64"/>
    </location>
</feature>
<organism evidence="2 3">
    <name type="scientific">Neoroseomonas lacus</name>
    <dbReference type="NCBI Taxonomy" id="287609"/>
    <lineage>
        <taxon>Bacteria</taxon>
        <taxon>Pseudomonadati</taxon>
        <taxon>Pseudomonadota</taxon>
        <taxon>Alphaproteobacteria</taxon>
        <taxon>Acetobacterales</taxon>
        <taxon>Acetobacteraceae</taxon>
        <taxon>Neoroseomonas</taxon>
    </lineage>
</organism>
<comment type="caution">
    <text evidence="2">The sequence shown here is derived from an EMBL/GenBank/DDBJ whole genome shotgun (WGS) entry which is preliminary data.</text>
</comment>
<dbReference type="Pfam" id="PF07330">
    <property type="entry name" value="DUF1467"/>
    <property type="match status" value="1"/>
</dbReference>
<keyword evidence="1" id="KW-0812">Transmembrane</keyword>
<keyword evidence="3" id="KW-1185">Reference proteome</keyword>
<evidence type="ECO:0000256" key="1">
    <source>
        <dbReference type="SAM" id="Phobius"/>
    </source>
</evidence>
<dbReference type="InterPro" id="IPR009935">
    <property type="entry name" value="DUF1467"/>
</dbReference>
<evidence type="ECO:0008006" key="4">
    <source>
        <dbReference type="Google" id="ProtNLM"/>
    </source>
</evidence>
<evidence type="ECO:0000313" key="2">
    <source>
        <dbReference type="EMBL" id="GGJ20319.1"/>
    </source>
</evidence>
<dbReference type="AlphaFoldDB" id="A0A917NR81"/>